<proteinExistence type="predicted"/>
<feature type="region of interest" description="Disordered" evidence="1">
    <location>
        <begin position="367"/>
        <end position="389"/>
    </location>
</feature>
<dbReference type="AlphaFoldDB" id="A0A6V1QZZ7"/>
<feature type="compositionally biased region" description="Basic and acidic residues" evidence="1">
    <location>
        <begin position="380"/>
        <end position="389"/>
    </location>
</feature>
<feature type="compositionally biased region" description="Basic and acidic residues" evidence="1">
    <location>
        <begin position="9"/>
        <end position="22"/>
    </location>
</feature>
<dbReference type="SMART" id="SM00028">
    <property type="entry name" value="TPR"/>
    <property type="match status" value="2"/>
</dbReference>
<dbReference type="InterPro" id="IPR011990">
    <property type="entry name" value="TPR-like_helical_dom_sf"/>
</dbReference>
<dbReference type="SUPFAM" id="SSF48452">
    <property type="entry name" value="TPR-like"/>
    <property type="match status" value="1"/>
</dbReference>
<keyword evidence="2" id="KW-1133">Transmembrane helix</keyword>
<dbReference type="InterPro" id="IPR019734">
    <property type="entry name" value="TPR_rpt"/>
</dbReference>
<organism evidence="3">
    <name type="scientific">Heterosigma akashiwo</name>
    <name type="common">Chromophytic alga</name>
    <name type="synonym">Heterosigma carterae</name>
    <dbReference type="NCBI Taxonomy" id="2829"/>
    <lineage>
        <taxon>Eukaryota</taxon>
        <taxon>Sar</taxon>
        <taxon>Stramenopiles</taxon>
        <taxon>Ochrophyta</taxon>
        <taxon>Raphidophyceae</taxon>
        <taxon>Chattonellales</taxon>
        <taxon>Chattonellaceae</taxon>
        <taxon>Heterosigma</taxon>
    </lineage>
</organism>
<gene>
    <name evidence="3" type="ORF">HAKA00212_LOCUS12329</name>
</gene>
<evidence type="ECO:0000256" key="1">
    <source>
        <dbReference type="SAM" id="MobiDB-lite"/>
    </source>
</evidence>
<feature type="region of interest" description="Disordered" evidence="1">
    <location>
        <begin position="1"/>
        <end position="22"/>
    </location>
</feature>
<evidence type="ECO:0000313" key="3">
    <source>
        <dbReference type="EMBL" id="CAE0633616.1"/>
    </source>
</evidence>
<accession>A0A6V1QZZ7</accession>
<evidence type="ECO:0000256" key="2">
    <source>
        <dbReference type="SAM" id="Phobius"/>
    </source>
</evidence>
<name>A0A6V1QZZ7_HETAK</name>
<reference evidence="3" key="1">
    <citation type="submission" date="2021-01" db="EMBL/GenBank/DDBJ databases">
        <authorList>
            <person name="Corre E."/>
            <person name="Pelletier E."/>
            <person name="Niang G."/>
            <person name="Scheremetjew M."/>
            <person name="Finn R."/>
            <person name="Kale V."/>
            <person name="Holt S."/>
            <person name="Cochrane G."/>
            <person name="Meng A."/>
            <person name="Brown T."/>
            <person name="Cohen L."/>
        </authorList>
    </citation>
    <scope>NUCLEOTIDE SEQUENCE</scope>
    <source>
        <strain evidence="3">CCMP3107</strain>
    </source>
</reference>
<dbReference type="Gene3D" id="1.25.40.10">
    <property type="entry name" value="Tetratricopeptide repeat domain"/>
    <property type="match status" value="1"/>
</dbReference>
<dbReference type="EMBL" id="HBIU01026739">
    <property type="protein sequence ID" value="CAE0633616.1"/>
    <property type="molecule type" value="Transcribed_RNA"/>
</dbReference>
<protein>
    <submittedName>
        <fullName evidence="3">Uncharacterized protein</fullName>
    </submittedName>
</protein>
<keyword evidence="2" id="KW-0812">Transmembrane</keyword>
<feature type="transmembrane region" description="Helical" evidence="2">
    <location>
        <begin position="423"/>
        <end position="441"/>
    </location>
</feature>
<sequence length="471" mass="51564">MKKIIRRLSGRDKKGSKPKIVRSESWEQIDRVMDDRTAHSAVLVSKDEKEQESQLSAYRDISKMYLHNQALSAFVWSAHTPSPKEPPCPPSVIPIKYEPQPGDEVITQFGRGIVDEVRKKRKGGDENLVVVKTTQWQMAGNQPATLYLQAGVIAQANDGESGGVSSKRFQEARALRRSAVALCGQQEYGRAQATYARAITLLEGAGEGQRTSALELLIPSYNDMAWCSLQLSEHSGGLADCAHAAQLAASALRLADDMWANEGGDAAAANLDRLKLAVQWPVASLTVLGEALLKKGEYHAAATYLERGVRLAEEPGAGGKPVLKRLQKLLHKAQAESRGVHQGEEEQWTKEGNQKVEVLSQPIIQEKKKGAAASSTKTTNLEKEEKEVVSKKGNDVRQQLYFPQTSPSVEDSKSFWTTDRKRIGMGLLVVAGFGIGLAFFLNKGSTRRKEDNLASSSKYLEVMQGVDVRAG</sequence>
<keyword evidence="2" id="KW-0472">Membrane</keyword>